<dbReference type="InterPro" id="IPR004358">
    <property type="entry name" value="Sig_transdc_His_kin-like_C"/>
</dbReference>
<evidence type="ECO:0000256" key="6">
    <source>
        <dbReference type="ARBA" id="ARBA00022692"/>
    </source>
</evidence>
<evidence type="ECO:0000256" key="9">
    <source>
        <dbReference type="ARBA" id="ARBA00023012"/>
    </source>
</evidence>
<feature type="domain" description="HAMP" evidence="13">
    <location>
        <begin position="193"/>
        <end position="248"/>
    </location>
</feature>
<dbReference type="SUPFAM" id="SSF55874">
    <property type="entry name" value="ATPase domain of HSP90 chaperone/DNA topoisomerase II/histidine kinase"/>
    <property type="match status" value="1"/>
</dbReference>
<dbReference type="Gene3D" id="6.10.340.10">
    <property type="match status" value="1"/>
</dbReference>
<dbReference type="PANTHER" id="PTHR45436:SF5">
    <property type="entry name" value="SENSOR HISTIDINE KINASE TRCS"/>
    <property type="match status" value="1"/>
</dbReference>
<evidence type="ECO:0000256" key="10">
    <source>
        <dbReference type="ARBA" id="ARBA00023136"/>
    </source>
</evidence>
<comment type="catalytic activity">
    <reaction evidence="1">
        <text>ATP + protein L-histidine = ADP + protein N-phospho-L-histidine.</text>
        <dbReference type="EC" id="2.7.13.3"/>
    </reaction>
</comment>
<dbReference type="AlphaFoldDB" id="A0A840A8L3"/>
<gene>
    <name evidence="14" type="ORF">GGQ83_000648</name>
</gene>
<evidence type="ECO:0000256" key="1">
    <source>
        <dbReference type="ARBA" id="ARBA00000085"/>
    </source>
</evidence>
<evidence type="ECO:0000256" key="8">
    <source>
        <dbReference type="ARBA" id="ARBA00022989"/>
    </source>
</evidence>
<dbReference type="EC" id="2.7.13.3" evidence="3"/>
<evidence type="ECO:0000259" key="12">
    <source>
        <dbReference type="PROSITE" id="PS50109"/>
    </source>
</evidence>
<dbReference type="PROSITE" id="PS50109">
    <property type="entry name" value="HIS_KIN"/>
    <property type="match status" value="1"/>
</dbReference>
<dbReference type="SMART" id="SM00388">
    <property type="entry name" value="HisKA"/>
    <property type="match status" value="1"/>
</dbReference>
<dbReference type="Pfam" id="PF02518">
    <property type="entry name" value="HATPase_c"/>
    <property type="match status" value="1"/>
</dbReference>
<dbReference type="SMART" id="SM00387">
    <property type="entry name" value="HATPase_c"/>
    <property type="match status" value="1"/>
</dbReference>
<reference evidence="14 15" key="1">
    <citation type="submission" date="2020-08" db="EMBL/GenBank/DDBJ databases">
        <title>Genomic Encyclopedia of Type Strains, Phase IV (KMG-IV): sequencing the most valuable type-strain genomes for metagenomic binning, comparative biology and taxonomic classification.</title>
        <authorList>
            <person name="Goeker M."/>
        </authorList>
    </citation>
    <scope>NUCLEOTIDE SEQUENCE [LARGE SCALE GENOMIC DNA]</scope>
    <source>
        <strain evidence="14 15">DSM 19979</strain>
    </source>
</reference>
<dbReference type="Gene3D" id="1.10.287.130">
    <property type="match status" value="1"/>
</dbReference>
<dbReference type="InterPro" id="IPR005467">
    <property type="entry name" value="His_kinase_dom"/>
</dbReference>
<protein>
    <recommendedName>
        <fullName evidence="3">histidine kinase</fullName>
        <ecNumber evidence="3">2.7.13.3</ecNumber>
    </recommendedName>
</protein>
<dbReference type="InterPro" id="IPR050428">
    <property type="entry name" value="TCS_sensor_his_kinase"/>
</dbReference>
<dbReference type="PROSITE" id="PS50885">
    <property type="entry name" value="HAMP"/>
    <property type="match status" value="1"/>
</dbReference>
<sequence>MPLRYSRAWNALPIALSLPLLAGLAAFAAALIVAQVATRSLEREFAREAARLGDVYLDGISAALIEPLRARDRRAIEAAMLRALGFQEGVREQRLVVVPEPGAVPIVVGAREDPALPPPFTQGRQGAWEVSPDARTAWAQRTLLVEGAPPAQVAAQLDFARSLERRAQLGPLLLGLEGMLAALAGMLVALLTRRALAPLLAVTEALDRAGAGDFRPSIAAQRPPAGTEAARLIEAVDLMSARLAERERLAARLAERAQAAELGDLAATVAHEVRNPLAGMLTALGSARRFGESRAAREEALDLVERGLRQIQQVVQTTLDVHRGTLAPRPLTREDLEDVVRLVRPEAERRGLRLELAGELPEPFPADALPVRQALLNLLLNAVAATGAGGVVSLGVRREADGTLRLEVADEGGGLPEPALRQIEGGARSGPGLGLSVVMAQLARLDGRIEVDSRPGEATHIALFLPPAPEGAAA</sequence>
<keyword evidence="6 11" id="KW-0812">Transmembrane</keyword>
<keyword evidence="7 14" id="KW-0418">Kinase</keyword>
<dbReference type="PRINTS" id="PR00344">
    <property type="entry name" value="BCTRLSENSOR"/>
</dbReference>
<keyword evidence="8 11" id="KW-1133">Transmembrane helix</keyword>
<feature type="transmembrane region" description="Helical" evidence="11">
    <location>
        <begin position="12"/>
        <end position="37"/>
    </location>
</feature>
<evidence type="ECO:0000256" key="5">
    <source>
        <dbReference type="ARBA" id="ARBA00022679"/>
    </source>
</evidence>
<dbReference type="GO" id="GO:0016020">
    <property type="term" value="C:membrane"/>
    <property type="evidence" value="ECO:0007669"/>
    <property type="project" value="UniProtKB-SubCell"/>
</dbReference>
<dbReference type="Gene3D" id="3.30.565.10">
    <property type="entry name" value="Histidine kinase-like ATPase, C-terminal domain"/>
    <property type="match status" value="1"/>
</dbReference>
<keyword evidence="4" id="KW-0597">Phosphoprotein</keyword>
<feature type="domain" description="Histidine kinase" evidence="12">
    <location>
        <begin position="268"/>
        <end position="469"/>
    </location>
</feature>
<evidence type="ECO:0000256" key="11">
    <source>
        <dbReference type="SAM" id="Phobius"/>
    </source>
</evidence>
<proteinExistence type="predicted"/>
<dbReference type="Pfam" id="PF00512">
    <property type="entry name" value="HisKA"/>
    <property type="match status" value="1"/>
</dbReference>
<accession>A0A840A8L3</accession>
<evidence type="ECO:0000259" key="13">
    <source>
        <dbReference type="PROSITE" id="PS50885"/>
    </source>
</evidence>
<evidence type="ECO:0000256" key="4">
    <source>
        <dbReference type="ARBA" id="ARBA00022553"/>
    </source>
</evidence>
<feature type="transmembrane region" description="Helical" evidence="11">
    <location>
        <begin position="169"/>
        <end position="191"/>
    </location>
</feature>
<dbReference type="PANTHER" id="PTHR45436">
    <property type="entry name" value="SENSOR HISTIDINE KINASE YKOH"/>
    <property type="match status" value="1"/>
</dbReference>
<dbReference type="SUPFAM" id="SSF47384">
    <property type="entry name" value="Homodimeric domain of signal transducing histidine kinase"/>
    <property type="match status" value="1"/>
</dbReference>
<evidence type="ECO:0000313" key="15">
    <source>
        <dbReference type="Proteomes" id="UP000553193"/>
    </source>
</evidence>
<dbReference type="EMBL" id="JACIDJ010000001">
    <property type="protein sequence ID" value="MBB3897222.1"/>
    <property type="molecule type" value="Genomic_DNA"/>
</dbReference>
<dbReference type="Proteomes" id="UP000553193">
    <property type="component" value="Unassembled WGS sequence"/>
</dbReference>
<dbReference type="InterPro" id="IPR036097">
    <property type="entry name" value="HisK_dim/P_sf"/>
</dbReference>
<dbReference type="RefSeq" id="WP_184382152.1">
    <property type="nucleotide sequence ID" value="NZ_JACIDJ010000001.1"/>
</dbReference>
<dbReference type="CDD" id="cd00082">
    <property type="entry name" value="HisKA"/>
    <property type="match status" value="1"/>
</dbReference>
<name>A0A840A8L3_9PROT</name>
<keyword evidence="15" id="KW-1185">Reference proteome</keyword>
<keyword evidence="10 11" id="KW-0472">Membrane</keyword>
<comment type="caution">
    <text evidence="14">The sequence shown here is derived from an EMBL/GenBank/DDBJ whole genome shotgun (WGS) entry which is preliminary data.</text>
</comment>
<evidence type="ECO:0000313" key="14">
    <source>
        <dbReference type="EMBL" id="MBB3897222.1"/>
    </source>
</evidence>
<dbReference type="GO" id="GO:0000155">
    <property type="term" value="F:phosphorelay sensor kinase activity"/>
    <property type="evidence" value="ECO:0007669"/>
    <property type="project" value="InterPro"/>
</dbReference>
<dbReference type="InterPro" id="IPR036890">
    <property type="entry name" value="HATPase_C_sf"/>
</dbReference>
<dbReference type="InterPro" id="IPR003661">
    <property type="entry name" value="HisK_dim/P_dom"/>
</dbReference>
<organism evidence="14 15">
    <name type="scientific">Roseococcus suduntuyensis</name>
    <dbReference type="NCBI Taxonomy" id="455361"/>
    <lineage>
        <taxon>Bacteria</taxon>
        <taxon>Pseudomonadati</taxon>
        <taxon>Pseudomonadota</taxon>
        <taxon>Alphaproteobacteria</taxon>
        <taxon>Acetobacterales</taxon>
        <taxon>Roseomonadaceae</taxon>
        <taxon>Roseococcus</taxon>
    </lineage>
</organism>
<keyword evidence="5" id="KW-0808">Transferase</keyword>
<dbReference type="InterPro" id="IPR003594">
    <property type="entry name" value="HATPase_dom"/>
</dbReference>
<evidence type="ECO:0000256" key="2">
    <source>
        <dbReference type="ARBA" id="ARBA00004370"/>
    </source>
</evidence>
<dbReference type="SMART" id="SM00304">
    <property type="entry name" value="HAMP"/>
    <property type="match status" value="1"/>
</dbReference>
<dbReference type="InterPro" id="IPR003660">
    <property type="entry name" value="HAMP_dom"/>
</dbReference>
<keyword evidence="9" id="KW-0902">Two-component regulatory system</keyword>
<evidence type="ECO:0000256" key="3">
    <source>
        <dbReference type="ARBA" id="ARBA00012438"/>
    </source>
</evidence>
<evidence type="ECO:0000256" key="7">
    <source>
        <dbReference type="ARBA" id="ARBA00022777"/>
    </source>
</evidence>
<comment type="subcellular location">
    <subcellularLocation>
        <location evidence="2">Membrane</location>
    </subcellularLocation>
</comment>